<accession>A0A0B2B7A2</accession>
<evidence type="ECO:0000313" key="3">
    <source>
        <dbReference type="Proteomes" id="UP000230842"/>
    </source>
</evidence>
<feature type="signal peptide" evidence="1">
    <location>
        <begin position="1"/>
        <end position="32"/>
    </location>
</feature>
<keyword evidence="3" id="KW-1185">Reference proteome</keyword>
<feature type="chain" id="PRO_5015034316" evidence="1">
    <location>
        <begin position="33"/>
        <end position="243"/>
    </location>
</feature>
<dbReference type="EMBL" id="PGEZ01000001">
    <property type="protein sequence ID" value="PJJ56703.1"/>
    <property type="molecule type" value="Genomic_DNA"/>
</dbReference>
<proteinExistence type="predicted"/>
<protein>
    <submittedName>
        <fullName evidence="2">Uncharacterized protein</fullName>
    </submittedName>
</protein>
<dbReference type="RefSeq" id="WP_039362999.1">
    <property type="nucleotide sequence ID" value="NZ_PGEZ01000001.1"/>
</dbReference>
<dbReference type="Proteomes" id="UP000230842">
    <property type="component" value="Unassembled WGS sequence"/>
</dbReference>
<sequence>MRTLAKRAAAVLSGTALVVSGALVAASAPASAAPTADRPVDVTKIRATNGIATYKSTSINIAAARSVLSNVSYYSMKAGVYKGTRRLGTVTLYSSSGRGYLSFPTRWGRGTFRIKNVRISGNFDSTGNYERFNYVDTAPGGYFTVKSGIRASGGIKYRYGSTKKVARMKLTKFGTNGKWGAYKKKKVVLQYKKGGWKKVKKLRTNKKGKVRYSFRMAKRHKYRFVVKPAATVAGGKFPTSGKV</sequence>
<comment type="caution">
    <text evidence="2">The sequence shown here is derived from an EMBL/GenBank/DDBJ whole genome shotgun (WGS) entry which is preliminary data.</text>
</comment>
<gene>
    <name evidence="2" type="ORF">CLV56_0914</name>
</gene>
<name>A0A0B2B7A2_9ACTN</name>
<organism evidence="2 3">
    <name type="scientific">Mumia flava</name>
    <dbReference type="NCBI Taxonomy" id="1348852"/>
    <lineage>
        <taxon>Bacteria</taxon>
        <taxon>Bacillati</taxon>
        <taxon>Actinomycetota</taxon>
        <taxon>Actinomycetes</taxon>
        <taxon>Propionibacteriales</taxon>
        <taxon>Nocardioidaceae</taxon>
        <taxon>Mumia</taxon>
    </lineage>
</organism>
<evidence type="ECO:0000313" key="2">
    <source>
        <dbReference type="EMBL" id="PJJ56703.1"/>
    </source>
</evidence>
<evidence type="ECO:0000256" key="1">
    <source>
        <dbReference type="SAM" id="SignalP"/>
    </source>
</evidence>
<dbReference type="OrthoDB" id="3829735at2"/>
<reference evidence="2 3" key="1">
    <citation type="submission" date="2017-11" db="EMBL/GenBank/DDBJ databases">
        <title>Genomic Encyclopedia of Archaeal and Bacterial Type Strains, Phase II (KMG-II): From Individual Species to Whole Genera.</title>
        <authorList>
            <person name="Goeker M."/>
        </authorList>
    </citation>
    <scope>NUCLEOTIDE SEQUENCE [LARGE SCALE GENOMIC DNA]</scope>
    <source>
        <strain evidence="2 3">DSM 27763</strain>
    </source>
</reference>
<dbReference type="AlphaFoldDB" id="A0A0B2B7A2"/>
<keyword evidence="1" id="KW-0732">Signal</keyword>